<reference evidence="2" key="1">
    <citation type="submission" date="2022-06" db="EMBL/GenBank/DDBJ databases">
        <title>PHB producers.</title>
        <authorList>
            <person name="Besaury L."/>
        </authorList>
    </citation>
    <scope>NUCLEOTIDE SEQUENCE</scope>
    <source>
        <strain evidence="2 3">SEWS6</strain>
    </source>
</reference>
<keyword evidence="3" id="KW-1185">Reference proteome</keyword>
<organism evidence="2 4">
    <name type="scientific">Paraburkholderia madseniana</name>
    <dbReference type="NCBI Taxonomy" id="2599607"/>
    <lineage>
        <taxon>Bacteria</taxon>
        <taxon>Pseudomonadati</taxon>
        <taxon>Pseudomonadota</taxon>
        <taxon>Betaproteobacteria</taxon>
        <taxon>Burkholderiales</taxon>
        <taxon>Burkholderiaceae</taxon>
        <taxon>Paraburkholderia</taxon>
    </lineage>
</organism>
<dbReference type="AlphaFoldDB" id="A0AAP5BME7"/>
<dbReference type="RefSeq" id="WP_266261708.1">
    <property type="nucleotide sequence ID" value="NZ_JAMXWF010000055.1"/>
</dbReference>
<comment type="caution">
    <text evidence="2">The sequence shown here is derived from an EMBL/GenBank/DDBJ whole genome shotgun (WGS) entry which is preliminary data.</text>
</comment>
<proteinExistence type="predicted"/>
<protein>
    <submittedName>
        <fullName evidence="2">Uncharacterized protein</fullName>
    </submittedName>
</protein>
<evidence type="ECO:0000313" key="4">
    <source>
        <dbReference type="Proteomes" id="UP001242288"/>
    </source>
</evidence>
<evidence type="ECO:0000313" key="2">
    <source>
        <dbReference type="EMBL" id="MDQ6413277.1"/>
    </source>
</evidence>
<dbReference type="Proteomes" id="UP001209412">
    <property type="component" value="Unassembled WGS sequence"/>
</dbReference>
<dbReference type="EMBL" id="JAMXWF010000055">
    <property type="protein sequence ID" value="MDQ6413277.1"/>
    <property type="molecule type" value="Genomic_DNA"/>
</dbReference>
<accession>A0AAP5BME7</accession>
<gene>
    <name evidence="2" type="ORF">NIE36_39825</name>
    <name evidence="1" type="ORF">OSB80_39920</name>
</gene>
<dbReference type="Proteomes" id="UP001242288">
    <property type="component" value="Unassembled WGS sequence"/>
</dbReference>
<name>A0AAP5BME7_9BURK</name>
<sequence length="117" mass="13282">MRVTVTVHEFGTALATLGLPWMFPVIPRSVEGPKRVACRPREVSDQPFELVASPVSAMLRYLPVELHRLDLQFRVDKRRSYLLGCGHSLSLRWARDARSQLQMIATIVKLSLPDDRG</sequence>
<evidence type="ECO:0000313" key="1">
    <source>
        <dbReference type="EMBL" id="MCX4151464.1"/>
    </source>
</evidence>
<evidence type="ECO:0000313" key="3">
    <source>
        <dbReference type="Proteomes" id="UP001209412"/>
    </source>
</evidence>
<dbReference type="EMBL" id="JAPKHW010000055">
    <property type="protein sequence ID" value="MCX4151464.1"/>
    <property type="molecule type" value="Genomic_DNA"/>
</dbReference>